<reference evidence="3" key="1">
    <citation type="submission" date="2017-04" db="EMBL/GenBank/DDBJ databases">
        <title>Function of individual gut microbiota members based on whole genome sequencing of pure cultures obtained from chicken caecum.</title>
        <authorList>
            <person name="Medvecky M."/>
            <person name="Cejkova D."/>
            <person name="Polansky O."/>
            <person name="Karasova D."/>
            <person name="Kubasova T."/>
            <person name="Cizek A."/>
            <person name="Rychlik I."/>
        </authorList>
    </citation>
    <scope>NUCLEOTIDE SEQUENCE [LARGE SCALE GENOMIC DNA]</scope>
    <source>
        <strain evidence="3">An149</strain>
    </source>
</reference>
<dbReference type="GO" id="GO:0005829">
    <property type="term" value="C:cytosol"/>
    <property type="evidence" value="ECO:0007669"/>
    <property type="project" value="TreeGrafter"/>
</dbReference>
<evidence type="ECO:0000313" key="2">
    <source>
        <dbReference type="EMBL" id="OUQ05843.1"/>
    </source>
</evidence>
<comment type="caution">
    <text evidence="2">The sequence shown here is derived from an EMBL/GenBank/DDBJ whole genome shotgun (WGS) entry which is preliminary data.</text>
</comment>
<dbReference type="InterPro" id="IPR023214">
    <property type="entry name" value="HAD_sf"/>
</dbReference>
<name>A0A1Y4QEH6_9FIRM</name>
<dbReference type="SFLD" id="SFLDS00003">
    <property type="entry name" value="Haloacid_Dehalogenase"/>
    <property type="match status" value="1"/>
</dbReference>
<protein>
    <submittedName>
        <fullName evidence="1 2">Hydrolase</fullName>
    </submittedName>
</protein>
<dbReference type="GO" id="GO:0000287">
    <property type="term" value="F:magnesium ion binding"/>
    <property type="evidence" value="ECO:0007669"/>
    <property type="project" value="TreeGrafter"/>
</dbReference>
<dbReference type="EMBL" id="NFLB01000003">
    <property type="protein sequence ID" value="OUQ05843.1"/>
    <property type="molecule type" value="Genomic_DNA"/>
</dbReference>
<proteinExistence type="predicted"/>
<dbReference type="Gene3D" id="3.40.50.1000">
    <property type="entry name" value="HAD superfamily/HAD-like"/>
    <property type="match status" value="1"/>
</dbReference>
<dbReference type="InterPro" id="IPR036412">
    <property type="entry name" value="HAD-like_sf"/>
</dbReference>
<sequence>MYQVVFSDVDGTLLNDQHCITPLTLLAIKKIQQQGIPFVIVSARSPSGIYPILKENNLVCPMICYGGGMILNHENEIIYEKGMETSLALKIINYIEANNFDIAWCIYSFDDWLVKDCLDPRIIKEEQIVKAKSRQGNQIEIKKLSKVHKILCICNHEHINDLETKLKIMFKECQIVKSSNILIEITHQNISKAFAIKKYCDLLNINIKNTIAFGDQYNDLEMLKIVGCGIAMKNAPLGIKKEVKQVTKDNNHDGIYFALSKLNLFKEL</sequence>
<dbReference type="PANTHER" id="PTHR10000">
    <property type="entry name" value="PHOSPHOSERINE PHOSPHATASE"/>
    <property type="match status" value="1"/>
</dbReference>
<dbReference type="Proteomes" id="UP000196258">
    <property type="component" value="Unassembled WGS sequence"/>
</dbReference>
<keyword evidence="2" id="KW-0378">Hydrolase</keyword>
<dbReference type="Pfam" id="PF08282">
    <property type="entry name" value="Hydrolase_3"/>
    <property type="match status" value="1"/>
</dbReference>
<dbReference type="InterPro" id="IPR006379">
    <property type="entry name" value="HAD-SF_hydro_IIB"/>
</dbReference>
<accession>A0A1Y4QEH6</accession>
<dbReference type="RefSeq" id="WP_087255009.1">
    <property type="nucleotide sequence ID" value="NZ_CAJFOD010000104.1"/>
</dbReference>
<dbReference type="EMBL" id="DYWV01000097">
    <property type="protein sequence ID" value="HJF39824.1"/>
    <property type="molecule type" value="Genomic_DNA"/>
</dbReference>
<reference evidence="2" key="2">
    <citation type="journal article" date="2018" name="BMC Genomics">
        <title>Whole genome sequencing and function prediction of 133 gut anaerobes isolated from chicken caecum in pure cultures.</title>
        <authorList>
            <person name="Medvecky M."/>
            <person name="Cejkova D."/>
            <person name="Polansky O."/>
            <person name="Karasova D."/>
            <person name="Kubasova T."/>
            <person name="Cizek A."/>
            <person name="Rychlik I."/>
        </authorList>
    </citation>
    <scope>NUCLEOTIDE SEQUENCE</scope>
    <source>
        <strain evidence="2">An149</strain>
    </source>
</reference>
<dbReference type="AlphaFoldDB" id="A0A1Y4QEH6"/>
<reference evidence="1" key="4">
    <citation type="submission" date="2021-09" db="EMBL/GenBank/DDBJ databases">
        <authorList>
            <person name="Gilroy R."/>
        </authorList>
    </citation>
    <scope>NUCLEOTIDE SEQUENCE</scope>
    <source>
        <strain evidence="1">CHK193-16274</strain>
    </source>
</reference>
<dbReference type="Gene3D" id="3.30.1240.10">
    <property type="match status" value="1"/>
</dbReference>
<gene>
    <name evidence="2" type="ORF">B5E91_03270</name>
    <name evidence="1" type="ORF">K8V91_02775</name>
</gene>
<dbReference type="PROSITE" id="PS01228">
    <property type="entry name" value="COF_1"/>
    <property type="match status" value="1"/>
</dbReference>
<organism evidence="2 3">
    <name type="scientific">Thomasclavelia spiroformis</name>
    <dbReference type="NCBI Taxonomy" id="29348"/>
    <lineage>
        <taxon>Bacteria</taxon>
        <taxon>Bacillati</taxon>
        <taxon>Bacillota</taxon>
        <taxon>Erysipelotrichia</taxon>
        <taxon>Erysipelotrichales</taxon>
        <taxon>Coprobacillaceae</taxon>
        <taxon>Thomasclavelia</taxon>
    </lineage>
</organism>
<dbReference type="PANTHER" id="PTHR10000:SF8">
    <property type="entry name" value="HAD SUPERFAMILY HYDROLASE-LIKE, TYPE 3"/>
    <property type="match status" value="1"/>
</dbReference>
<dbReference type="NCBIfam" id="TIGR01484">
    <property type="entry name" value="HAD-SF-IIB"/>
    <property type="match status" value="1"/>
</dbReference>
<dbReference type="CDD" id="cd07516">
    <property type="entry name" value="HAD_Pase"/>
    <property type="match status" value="1"/>
</dbReference>
<dbReference type="InterPro" id="IPR000150">
    <property type="entry name" value="Cof"/>
</dbReference>
<dbReference type="NCBIfam" id="TIGR00099">
    <property type="entry name" value="Cof-subfamily"/>
    <property type="match status" value="1"/>
</dbReference>
<dbReference type="PROSITE" id="PS01229">
    <property type="entry name" value="COF_2"/>
    <property type="match status" value="1"/>
</dbReference>
<dbReference type="Proteomes" id="UP000749320">
    <property type="component" value="Unassembled WGS sequence"/>
</dbReference>
<evidence type="ECO:0000313" key="1">
    <source>
        <dbReference type="EMBL" id="HJF39824.1"/>
    </source>
</evidence>
<evidence type="ECO:0000313" key="3">
    <source>
        <dbReference type="Proteomes" id="UP000196258"/>
    </source>
</evidence>
<dbReference type="SUPFAM" id="SSF56784">
    <property type="entry name" value="HAD-like"/>
    <property type="match status" value="1"/>
</dbReference>
<dbReference type="GO" id="GO:0016791">
    <property type="term" value="F:phosphatase activity"/>
    <property type="evidence" value="ECO:0007669"/>
    <property type="project" value="TreeGrafter"/>
</dbReference>
<reference evidence="1" key="3">
    <citation type="journal article" date="2021" name="PeerJ">
        <title>Extensive microbial diversity within the chicken gut microbiome revealed by metagenomics and culture.</title>
        <authorList>
            <person name="Gilroy R."/>
            <person name="Ravi A."/>
            <person name="Getino M."/>
            <person name="Pursley I."/>
            <person name="Horton D.L."/>
            <person name="Alikhan N.F."/>
            <person name="Baker D."/>
            <person name="Gharbi K."/>
            <person name="Hall N."/>
            <person name="Watson M."/>
            <person name="Adriaenssens E.M."/>
            <person name="Foster-Nyarko E."/>
            <person name="Jarju S."/>
            <person name="Secka A."/>
            <person name="Antonio M."/>
            <person name="Oren A."/>
            <person name="Chaudhuri R.R."/>
            <person name="La Ragione R."/>
            <person name="Hildebrand F."/>
            <person name="Pallen M.J."/>
        </authorList>
    </citation>
    <scope>NUCLEOTIDE SEQUENCE</scope>
    <source>
        <strain evidence="1">CHK193-16274</strain>
    </source>
</reference>
<dbReference type="SFLD" id="SFLDG01140">
    <property type="entry name" value="C2.B:_Phosphomannomutase_and_P"/>
    <property type="match status" value="1"/>
</dbReference>